<dbReference type="RefSeq" id="WP_116960314.1">
    <property type="nucleotide sequence ID" value="NZ_QVLS01000011.1"/>
</dbReference>
<dbReference type="PANTHER" id="PTHR42928:SF5">
    <property type="entry name" value="BLR1237 PROTEIN"/>
    <property type="match status" value="1"/>
</dbReference>
<dbReference type="SUPFAM" id="SSF53850">
    <property type="entry name" value="Periplasmic binding protein-like II"/>
    <property type="match status" value="1"/>
</dbReference>
<keyword evidence="2" id="KW-0732">Signal</keyword>
<dbReference type="InterPro" id="IPR042100">
    <property type="entry name" value="Bug_dom1"/>
</dbReference>
<dbReference type="Proteomes" id="UP000261931">
    <property type="component" value="Unassembled WGS sequence"/>
</dbReference>
<dbReference type="Gene3D" id="3.40.190.10">
    <property type="entry name" value="Periplasmic binding protein-like II"/>
    <property type="match status" value="1"/>
</dbReference>
<dbReference type="CDD" id="cd07012">
    <property type="entry name" value="PBP2_Bug_TTT"/>
    <property type="match status" value="1"/>
</dbReference>
<comment type="similarity">
    <text evidence="1">Belongs to the UPF0065 (bug) family.</text>
</comment>
<name>A0A372EGI6_9BURK</name>
<dbReference type="PIRSF" id="PIRSF017082">
    <property type="entry name" value="YflP"/>
    <property type="match status" value="1"/>
</dbReference>
<evidence type="ECO:0000313" key="4">
    <source>
        <dbReference type="Proteomes" id="UP000261931"/>
    </source>
</evidence>
<organism evidence="3 4">
    <name type="scientific">Hydrogenophaga borbori</name>
    <dbReference type="NCBI Taxonomy" id="2294117"/>
    <lineage>
        <taxon>Bacteria</taxon>
        <taxon>Pseudomonadati</taxon>
        <taxon>Pseudomonadota</taxon>
        <taxon>Betaproteobacteria</taxon>
        <taxon>Burkholderiales</taxon>
        <taxon>Comamonadaceae</taxon>
        <taxon>Hydrogenophaga</taxon>
    </lineage>
</organism>
<dbReference type="AlphaFoldDB" id="A0A372EGI6"/>
<dbReference type="InterPro" id="IPR006311">
    <property type="entry name" value="TAT_signal"/>
</dbReference>
<feature type="chain" id="PRO_5016876888" evidence="2">
    <location>
        <begin position="30"/>
        <end position="323"/>
    </location>
</feature>
<dbReference type="InterPro" id="IPR005064">
    <property type="entry name" value="BUG"/>
</dbReference>
<evidence type="ECO:0000313" key="3">
    <source>
        <dbReference type="EMBL" id="RFP77473.1"/>
    </source>
</evidence>
<feature type="signal peptide" evidence="2">
    <location>
        <begin position="1"/>
        <end position="29"/>
    </location>
</feature>
<evidence type="ECO:0000256" key="1">
    <source>
        <dbReference type="ARBA" id="ARBA00006987"/>
    </source>
</evidence>
<reference evidence="3 4" key="1">
    <citation type="submission" date="2018-08" db="EMBL/GenBank/DDBJ databases">
        <title>Hydrogenophaga sp. LA-38 isolated from sludge.</title>
        <authorList>
            <person name="Im W.-T."/>
        </authorList>
    </citation>
    <scope>NUCLEOTIDE SEQUENCE [LARGE SCALE GENOMIC DNA]</scope>
    <source>
        <strain evidence="3 4">LA-38</strain>
    </source>
</reference>
<proteinExistence type="inferred from homology"/>
<dbReference type="Gene3D" id="3.40.190.150">
    <property type="entry name" value="Bordetella uptake gene, domain 1"/>
    <property type="match status" value="1"/>
</dbReference>
<accession>A0A372EGI6</accession>
<sequence>MSFLQRRRFLLRTTLAAATGLLIAGLAHAQAKYPSKPIEVVVPWPAGTSADVGMRTVSQALSKQLRVPVQVINKPGGQAVIGTAEFVKAAPDGYTLGSINIGPAVSQVIAGNAPYAMTDMAPIGIYNVLPFVVAAKADAPFKTMKELAAHAKGKEVILGNFGPGAVPTQSVVRMSGIDGWKPKLVSYPSPGYTQLNAGDADVVTVESINIMGQVKAGNARVLVAMTPKRLPAFPEVPTAKELGYGFDVSIWTGLFAPKGTPPEIIQTLAKALDAALQDPLVKAYAEKSGTLFEHLSPEQTSALMQQDAAWLRPVMESLGLVKK</sequence>
<gene>
    <name evidence="3" type="ORF">DY262_17125</name>
</gene>
<protein>
    <submittedName>
        <fullName evidence="3">Tripartite tricarboxylate transporter substrate binding protein</fullName>
    </submittedName>
</protein>
<dbReference type="PANTHER" id="PTHR42928">
    <property type="entry name" value="TRICARBOXYLATE-BINDING PROTEIN"/>
    <property type="match status" value="1"/>
</dbReference>
<evidence type="ECO:0000256" key="2">
    <source>
        <dbReference type="SAM" id="SignalP"/>
    </source>
</evidence>
<dbReference type="PROSITE" id="PS51318">
    <property type="entry name" value="TAT"/>
    <property type="match status" value="1"/>
</dbReference>
<dbReference type="EMBL" id="QVLS01000011">
    <property type="protein sequence ID" value="RFP77473.1"/>
    <property type="molecule type" value="Genomic_DNA"/>
</dbReference>
<dbReference type="Pfam" id="PF03401">
    <property type="entry name" value="TctC"/>
    <property type="match status" value="1"/>
</dbReference>
<comment type="caution">
    <text evidence="3">The sequence shown here is derived from an EMBL/GenBank/DDBJ whole genome shotgun (WGS) entry which is preliminary data.</text>
</comment>
<keyword evidence="4" id="KW-1185">Reference proteome</keyword>